<dbReference type="EMBL" id="JAHLUN010000006">
    <property type="protein sequence ID" value="KAG7765592.1"/>
    <property type="molecule type" value="Genomic_DNA"/>
</dbReference>
<dbReference type="InterPro" id="IPR039367">
    <property type="entry name" value="Och1-like"/>
</dbReference>
<keyword evidence="2" id="KW-0472">Membrane</keyword>
<accession>A0AAN6I0N4</accession>
<comment type="caution">
    <text evidence="3">The sequence shown here is derived from an EMBL/GenBank/DDBJ whole genome shotgun (WGS) entry which is preliminary data.</text>
</comment>
<dbReference type="InterPro" id="IPR007577">
    <property type="entry name" value="GlycoTrfase_DXD_sugar-bd_CS"/>
</dbReference>
<evidence type="ECO:0000313" key="3">
    <source>
        <dbReference type="EMBL" id="KAG7727925.1"/>
    </source>
</evidence>
<evidence type="ECO:0000256" key="1">
    <source>
        <dbReference type="ARBA" id="ARBA00009003"/>
    </source>
</evidence>
<gene>
    <name evidence="3" type="ORF">KL933_002051</name>
    <name evidence="4" type="ORF">KL946_002649</name>
</gene>
<comment type="similarity">
    <text evidence="1">Belongs to the glycosyltransferase 32 family.</text>
</comment>
<dbReference type="InterPro" id="IPR029044">
    <property type="entry name" value="Nucleotide-diphossugar_trans"/>
</dbReference>
<feature type="transmembrane region" description="Helical" evidence="2">
    <location>
        <begin position="24"/>
        <end position="44"/>
    </location>
</feature>
<dbReference type="EMBL" id="JAHLUH010000005">
    <property type="protein sequence ID" value="KAG7727925.1"/>
    <property type="molecule type" value="Genomic_DNA"/>
</dbReference>
<sequence>MPSFVSSGINSDQLLKRKLARGKYVWFISIAVFLFFEVALQTAYSTMKLVFSSPSLPETSSRTSTKPVDSSSPIETKLLAMFPFEDADPENNIFQLWGFESQTGDMPQEVSEMVHKWSSENPSYVHSVLEVSQAEALVEEMLITSVPEVWQAYKGLPHPRHRYEFLKYLLIYLFGGTYVDTYVELQKPINEWYHPRMMYGRLYVGILGDSNEPDYDQHLNRRLTFSTSVFQARSGHPFLAKLITRISHTALQQTKKLKKIDWEAAFHKSDSTGEPSVSLTGPSIFTDTLMDYLNSIPNAVHVSVAKTLQSPIVGPEVPKSQRFSYKTFTQIQAPSQVEDVVIYPQVSFQGLPDGQEHDSSNYLYAKPRDFFKWGYKSNLHLKTPESG</sequence>
<dbReference type="GO" id="GO:0000009">
    <property type="term" value="F:alpha-1,6-mannosyltransferase activity"/>
    <property type="evidence" value="ECO:0007669"/>
    <property type="project" value="InterPro"/>
</dbReference>
<name>A0AAN6I0N4_9ASCO</name>
<keyword evidence="5" id="KW-1185">Reference proteome</keyword>
<organism evidence="3 6">
    <name type="scientific">Ogataea haglerorum</name>
    <dbReference type="NCBI Taxonomy" id="1937702"/>
    <lineage>
        <taxon>Eukaryota</taxon>
        <taxon>Fungi</taxon>
        <taxon>Dikarya</taxon>
        <taxon>Ascomycota</taxon>
        <taxon>Saccharomycotina</taxon>
        <taxon>Pichiomycetes</taxon>
        <taxon>Pichiales</taxon>
        <taxon>Pichiaceae</taxon>
        <taxon>Ogataea</taxon>
    </lineage>
</organism>
<dbReference type="GO" id="GO:0006487">
    <property type="term" value="P:protein N-linked glycosylation"/>
    <property type="evidence" value="ECO:0007669"/>
    <property type="project" value="TreeGrafter"/>
</dbReference>
<evidence type="ECO:0000256" key="2">
    <source>
        <dbReference type="SAM" id="Phobius"/>
    </source>
</evidence>
<dbReference type="Pfam" id="PF04488">
    <property type="entry name" value="Gly_transf_sug"/>
    <property type="match status" value="1"/>
</dbReference>
<dbReference type="GO" id="GO:0000136">
    <property type="term" value="C:mannan polymerase complex"/>
    <property type="evidence" value="ECO:0007669"/>
    <property type="project" value="TreeGrafter"/>
</dbReference>
<dbReference type="SUPFAM" id="SSF53448">
    <property type="entry name" value="Nucleotide-diphospho-sugar transferases"/>
    <property type="match status" value="1"/>
</dbReference>
<keyword evidence="2" id="KW-0812">Transmembrane</keyword>
<evidence type="ECO:0000313" key="5">
    <source>
        <dbReference type="Proteomes" id="UP000697297"/>
    </source>
</evidence>
<dbReference type="PANTHER" id="PTHR31834:SF9">
    <property type="entry name" value="INITIATION-SPECIFIC ALPHA-1,6-MANNOSYLTRANSFERASE"/>
    <property type="match status" value="1"/>
</dbReference>
<evidence type="ECO:0000313" key="4">
    <source>
        <dbReference type="EMBL" id="KAG7765592.1"/>
    </source>
</evidence>
<dbReference type="Proteomes" id="UP000738402">
    <property type="component" value="Unassembled WGS sequence"/>
</dbReference>
<dbReference type="Proteomes" id="UP000697297">
    <property type="component" value="Unassembled WGS sequence"/>
</dbReference>
<keyword evidence="2" id="KW-1133">Transmembrane helix</keyword>
<reference evidence="3 5" key="1">
    <citation type="journal article" date="2021" name="G3 (Bethesda)">
        <title>Genomic diversity, chromosomal rearrangements, and interspecies hybridization in the ogataea polymorpha species complex.</title>
        <authorList>
            <person name="Hanson S.J."/>
            <person name="Cinneide E.O."/>
            <person name="Salzberg L.I."/>
            <person name="Wolfe K.H."/>
            <person name="McGowan J."/>
            <person name="Fitzpatrick D.A."/>
            <person name="Matlin K."/>
        </authorList>
    </citation>
    <scope>NUCLEOTIDE SEQUENCE</scope>
    <source>
        <strain evidence="4">81-436-3</strain>
        <strain evidence="3">83-405-1</strain>
    </source>
</reference>
<evidence type="ECO:0000313" key="6">
    <source>
        <dbReference type="Proteomes" id="UP000738402"/>
    </source>
</evidence>
<proteinExistence type="inferred from homology"/>
<dbReference type="PANTHER" id="PTHR31834">
    <property type="entry name" value="INITIATION-SPECIFIC ALPHA-1,6-MANNOSYLTRANSFERASE"/>
    <property type="match status" value="1"/>
</dbReference>
<dbReference type="AlphaFoldDB" id="A0AAN6I0N4"/>
<dbReference type="Gene3D" id="3.90.550.20">
    <property type="match status" value="1"/>
</dbReference>
<protein>
    <submittedName>
        <fullName evidence="3">Uncharacterized protein</fullName>
    </submittedName>
</protein>